<dbReference type="Gene3D" id="1.25.40.10">
    <property type="entry name" value="Tetratricopeptide repeat domain"/>
    <property type="match status" value="4"/>
</dbReference>
<name>A0ABM3ZUC5_ZIZJJ</name>
<dbReference type="NCBIfam" id="TIGR00756">
    <property type="entry name" value="PPR"/>
    <property type="match status" value="5"/>
</dbReference>
<dbReference type="Proteomes" id="UP001652623">
    <property type="component" value="Chromosome 10"/>
</dbReference>
<organism evidence="3 4">
    <name type="scientific">Ziziphus jujuba</name>
    <name type="common">Chinese jujube</name>
    <name type="synonym">Ziziphus sativa</name>
    <dbReference type="NCBI Taxonomy" id="326968"/>
    <lineage>
        <taxon>Eukaryota</taxon>
        <taxon>Viridiplantae</taxon>
        <taxon>Streptophyta</taxon>
        <taxon>Embryophyta</taxon>
        <taxon>Tracheophyta</taxon>
        <taxon>Spermatophyta</taxon>
        <taxon>Magnoliopsida</taxon>
        <taxon>eudicotyledons</taxon>
        <taxon>Gunneridae</taxon>
        <taxon>Pentapetalae</taxon>
        <taxon>rosids</taxon>
        <taxon>fabids</taxon>
        <taxon>Rosales</taxon>
        <taxon>Rhamnaceae</taxon>
        <taxon>Paliureae</taxon>
        <taxon>Ziziphus</taxon>
    </lineage>
</organism>
<dbReference type="RefSeq" id="XP_060668085.1">
    <property type="nucleotide sequence ID" value="XM_060812102.1"/>
</dbReference>
<proteinExistence type="predicted"/>
<feature type="repeat" description="PPR" evidence="2">
    <location>
        <begin position="380"/>
        <end position="414"/>
    </location>
</feature>
<dbReference type="Pfam" id="PF13812">
    <property type="entry name" value="PPR_3"/>
    <property type="match status" value="1"/>
</dbReference>
<evidence type="ECO:0000313" key="3">
    <source>
        <dbReference type="Proteomes" id="UP001652623"/>
    </source>
</evidence>
<evidence type="ECO:0000313" key="4">
    <source>
        <dbReference type="RefSeq" id="XP_060668085.1"/>
    </source>
</evidence>
<keyword evidence="3" id="KW-1185">Reference proteome</keyword>
<dbReference type="PANTHER" id="PTHR47926:SF428">
    <property type="entry name" value="(WILD MALAYSIAN BANANA) HYPOTHETICAL PROTEIN"/>
    <property type="match status" value="1"/>
</dbReference>
<dbReference type="InterPro" id="IPR046960">
    <property type="entry name" value="PPR_At4g14850-like_plant"/>
</dbReference>
<dbReference type="Pfam" id="PF13041">
    <property type="entry name" value="PPR_2"/>
    <property type="match status" value="4"/>
</dbReference>
<feature type="repeat" description="PPR" evidence="2">
    <location>
        <begin position="178"/>
        <end position="212"/>
    </location>
</feature>
<dbReference type="Pfam" id="PF20431">
    <property type="entry name" value="E_motif"/>
    <property type="match status" value="1"/>
</dbReference>
<gene>
    <name evidence="4" type="primary">LOC125419817</name>
</gene>
<sequence>MYKAQIFHASIIKKGLQSHVYQSNLLLKAYCKSQALSDAHKLLSHMPNPNVVSYNTILSGCFSSGIASEDLSLFDNISRNDCQSWNIVISGCVRNLMFQEALTHFVKLRSSEVRPDSFTYSIVVPCCDVILGQQVHADVVKICSVSDVVLGTNLVKMYGGVGRMDAAKKLFDEMPKRDLVAWNALISCYSKAGMGEKSLMLFQQLGKEGIQADEYTYAIVLNELVSCFQVLQAMQMHAIIVHRGLCTDNFINNSLVELYSKCGFVTSSLALFNEIPDHDVVAWTTIITGLSGNGNMEYARWLFYKMQLAGVEPNSFTFSSLLSACANINALQRGKQLHGLVLKHGLENDVVVGSATVDMYSKCGDMEDALTMFKMMREKDTVSWNGIICGYAQNGKATNALKLFDEIVKLKSPIVAPNDVTFIGVLTACSHNGLLKEAYGYFNDMKGLVKEAEALMLNLPFKPDEVLWSSLLGACKLHGNLQTGISIADCLYGDEPWSSSDYVLLANSYASIDGWNEASEIRKKMNSKGVRKNVGCSWIEIGNCMHSFIAGDKSHQQVKLIYEIIRRIYMHMEGKYDNVVLNFPFN</sequence>
<dbReference type="PROSITE" id="PS51375">
    <property type="entry name" value="PPR"/>
    <property type="match status" value="5"/>
</dbReference>
<feature type="repeat" description="PPR" evidence="2">
    <location>
        <begin position="349"/>
        <end position="379"/>
    </location>
</feature>
<dbReference type="InterPro" id="IPR046848">
    <property type="entry name" value="E_motif"/>
</dbReference>
<accession>A0ABM3ZUC5</accession>
<dbReference type="GeneID" id="125419817"/>
<dbReference type="InterPro" id="IPR002885">
    <property type="entry name" value="PPR_rpt"/>
</dbReference>
<dbReference type="Pfam" id="PF01535">
    <property type="entry name" value="PPR"/>
    <property type="match status" value="1"/>
</dbReference>
<keyword evidence="1" id="KW-0677">Repeat</keyword>
<dbReference type="InterPro" id="IPR011990">
    <property type="entry name" value="TPR-like_helical_dom_sf"/>
</dbReference>
<feature type="repeat" description="PPR" evidence="2">
    <location>
        <begin position="81"/>
        <end position="115"/>
    </location>
</feature>
<reference evidence="4" key="1">
    <citation type="submission" date="2025-08" db="UniProtKB">
        <authorList>
            <consortium name="RefSeq"/>
        </authorList>
    </citation>
    <scope>IDENTIFICATION</scope>
    <source>
        <tissue evidence="4">Seedling</tissue>
    </source>
</reference>
<dbReference type="PANTHER" id="PTHR47926">
    <property type="entry name" value="PENTATRICOPEPTIDE REPEAT-CONTAINING PROTEIN"/>
    <property type="match status" value="1"/>
</dbReference>
<protein>
    <submittedName>
        <fullName evidence="4">Pentatricopeptide repeat-containing protein At2g13600-like</fullName>
    </submittedName>
</protein>
<evidence type="ECO:0000256" key="1">
    <source>
        <dbReference type="ARBA" id="ARBA00022737"/>
    </source>
</evidence>
<feature type="repeat" description="PPR" evidence="2">
    <location>
        <begin position="279"/>
        <end position="313"/>
    </location>
</feature>
<evidence type="ECO:0000256" key="2">
    <source>
        <dbReference type="PROSITE-ProRule" id="PRU00708"/>
    </source>
</evidence>